<dbReference type="SUPFAM" id="SSF53383">
    <property type="entry name" value="PLP-dependent transferases"/>
    <property type="match status" value="1"/>
</dbReference>
<evidence type="ECO:0000256" key="2">
    <source>
        <dbReference type="ARBA" id="ARBA00022898"/>
    </source>
</evidence>
<comment type="caution">
    <text evidence="3">The sequence shown here is derived from an EMBL/GenBank/DDBJ whole genome shotgun (WGS) entry which is preliminary data.</text>
</comment>
<name>A0A072PKV5_9EURO</name>
<dbReference type="OrthoDB" id="5419315at2759"/>
<dbReference type="GeneID" id="25282639"/>
<protein>
    <recommendedName>
        <fullName evidence="5">Ornithine aminotransferase</fullName>
    </recommendedName>
</protein>
<keyword evidence="4" id="KW-1185">Reference proteome</keyword>
<sequence length="146" mass="15868">MSVGGMIVPSKKYVQALREWCKQTGTLMIIDEAQSGIGRTGKRFAIKHIDSSSHTNDPFLAAVGLANIEIIECEGLVQNAGKIGRYLKDAFEKIKVKHEGFGDVRGLGLMIGLEIVVDKVSKGPSSEHASAISQYCRDHGLLLEKD</sequence>
<keyword evidence="2" id="KW-0663">Pyridoxal phosphate</keyword>
<dbReference type="PANTHER" id="PTHR45688">
    <property type="match status" value="1"/>
</dbReference>
<dbReference type="VEuPathDB" id="FungiDB:A1O9_07726"/>
<evidence type="ECO:0000313" key="4">
    <source>
        <dbReference type="Proteomes" id="UP000027920"/>
    </source>
</evidence>
<dbReference type="EMBL" id="AMGV01000006">
    <property type="protein sequence ID" value="KEF56145.1"/>
    <property type="molecule type" value="Genomic_DNA"/>
</dbReference>
<dbReference type="InterPro" id="IPR015422">
    <property type="entry name" value="PyrdxlP-dep_Trfase_small"/>
</dbReference>
<evidence type="ECO:0000313" key="3">
    <source>
        <dbReference type="EMBL" id="KEF56145.1"/>
    </source>
</evidence>
<dbReference type="STRING" id="1182545.A0A072PKV5"/>
<dbReference type="PANTHER" id="PTHR45688:SF13">
    <property type="entry name" value="ALANINE--GLYOXYLATE AMINOTRANSFERASE 2-LIKE"/>
    <property type="match status" value="1"/>
</dbReference>
<dbReference type="GO" id="GO:0008483">
    <property type="term" value="F:transaminase activity"/>
    <property type="evidence" value="ECO:0007669"/>
    <property type="project" value="InterPro"/>
</dbReference>
<gene>
    <name evidence="3" type="ORF">A1O9_07726</name>
</gene>
<evidence type="ECO:0008006" key="5">
    <source>
        <dbReference type="Google" id="ProtNLM"/>
    </source>
</evidence>
<dbReference type="InterPro" id="IPR005814">
    <property type="entry name" value="Aminotrans_3"/>
</dbReference>
<dbReference type="AlphaFoldDB" id="A0A072PKV5"/>
<dbReference type="InterPro" id="IPR015424">
    <property type="entry name" value="PyrdxlP-dep_Trfase"/>
</dbReference>
<reference evidence="3 4" key="1">
    <citation type="submission" date="2013-03" db="EMBL/GenBank/DDBJ databases">
        <title>The Genome Sequence of Exophiala aquamarina CBS 119918.</title>
        <authorList>
            <consortium name="The Broad Institute Genomics Platform"/>
            <person name="Cuomo C."/>
            <person name="de Hoog S."/>
            <person name="Gorbushina A."/>
            <person name="Walker B."/>
            <person name="Young S.K."/>
            <person name="Zeng Q."/>
            <person name="Gargeya S."/>
            <person name="Fitzgerald M."/>
            <person name="Haas B."/>
            <person name="Abouelleil A."/>
            <person name="Allen A.W."/>
            <person name="Alvarado L."/>
            <person name="Arachchi H.M."/>
            <person name="Berlin A.M."/>
            <person name="Chapman S.B."/>
            <person name="Gainer-Dewar J."/>
            <person name="Goldberg J."/>
            <person name="Griggs A."/>
            <person name="Gujja S."/>
            <person name="Hansen M."/>
            <person name="Howarth C."/>
            <person name="Imamovic A."/>
            <person name="Ireland A."/>
            <person name="Larimer J."/>
            <person name="McCowan C."/>
            <person name="Murphy C."/>
            <person name="Pearson M."/>
            <person name="Poon T.W."/>
            <person name="Priest M."/>
            <person name="Roberts A."/>
            <person name="Saif S."/>
            <person name="Shea T."/>
            <person name="Sisk P."/>
            <person name="Sykes S."/>
            <person name="Wortman J."/>
            <person name="Nusbaum C."/>
            <person name="Birren B."/>
        </authorList>
    </citation>
    <scope>NUCLEOTIDE SEQUENCE [LARGE SCALE GENOMIC DNA]</scope>
    <source>
        <strain evidence="3 4">CBS 119918</strain>
    </source>
</reference>
<dbReference type="RefSeq" id="XP_013258735.1">
    <property type="nucleotide sequence ID" value="XM_013403281.1"/>
</dbReference>
<evidence type="ECO:0000256" key="1">
    <source>
        <dbReference type="ARBA" id="ARBA00008954"/>
    </source>
</evidence>
<proteinExistence type="inferred from homology"/>
<dbReference type="Proteomes" id="UP000027920">
    <property type="component" value="Unassembled WGS sequence"/>
</dbReference>
<dbReference type="Gene3D" id="3.90.1150.10">
    <property type="entry name" value="Aspartate Aminotransferase, domain 1"/>
    <property type="match status" value="1"/>
</dbReference>
<dbReference type="InterPro" id="IPR015421">
    <property type="entry name" value="PyrdxlP-dep_Trfase_major"/>
</dbReference>
<comment type="similarity">
    <text evidence="1">Belongs to the class-III pyridoxal-phosphate-dependent aminotransferase family.</text>
</comment>
<dbReference type="Pfam" id="PF00202">
    <property type="entry name" value="Aminotran_3"/>
    <property type="match status" value="2"/>
</dbReference>
<dbReference type="Gene3D" id="3.40.640.10">
    <property type="entry name" value="Type I PLP-dependent aspartate aminotransferase-like (Major domain)"/>
    <property type="match status" value="1"/>
</dbReference>
<dbReference type="HOGENOM" id="CLU_1777440_0_0_1"/>
<dbReference type="GO" id="GO:0030170">
    <property type="term" value="F:pyridoxal phosphate binding"/>
    <property type="evidence" value="ECO:0007669"/>
    <property type="project" value="InterPro"/>
</dbReference>
<accession>A0A072PKV5</accession>
<organism evidence="3 4">
    <name type="scientific">Exophiala aquamarina CBS 119918</name>
    <dbReference type="NCBI Taxonomy" id="1182545"/>
    <lineage>
        <taxon>Eukaryota</taxon>
        <taxon>Fungi</taxon>
        <taxon>Dikarya</taxon>
        <taxon>Ascomycota</taxon>
        <taxon>Pezizomycotina</taxon>
        <taxon>Eurotiomycetes</taxon>
        <taxon>Chaetothyriomycetidae</taxon>
        <taxon>Chaetothyriales</taxon>
        <taxon>Herpotrichiellaceae</taxon>
        <taxon>Exophiala</taxon>
    </lineage>
</organism>
<dbReference type="GO" id="GO:0005739">
    <property type="term" value="C:mitochondrion"/>
    <property type="evidence" value="ECO:0007669"/>
    <property type="project" value="TreeGrafter"/>
</dbReference>